<sequence>MFLSVCTDGKHSATYVGNLAKHSNRVQSVQRKADHRRLVVPNLQGDAGTATEPDDEDGCDPEDDDGSYSGDDDGSYPVSVQRTEAQTDPSNQQKEFRSRLTGILNGIIEHVQSTTLASIIDSPFDPSFWFYVSNCNKTQGWSQILSLMEEATLFEHLLWLSRVVYRRVLQLGLLHNTLGVGPERRVYHGAGGSGVRCPALRVEGAEGSERGVDAGGGQHYVATGACDVDLRAGSRQARSGLGGAMSTITLPALKVDVVVDGNWFMWLSFEGGGALGQRQGEDER</sequence>
<gene>
    <name evidence="2" type="ORF">CFD26_102300</name>
</gene>
<comment type="caution">
    <text evidence="2">The sequence shown here is derived from an EMBL/GenBank/DDBJ whole genome shotgun (WGS) entry which is preliminary data.</text>
</comment>
<proteinExistence type="predicted"/>
<feature type="region of interest" description="Disordered" evidence="1">
    <location>
        <begin position="26"/>
        <end position="77"/>
    </location>
</feature>
<reference evidence="2 3" key="1">
    <citation type="submission" date="2018-08" db="EMBL/GenBank/DDBJ databases">
        <title>Draft genome sequences of two Aspergillus turcosus clinical strains isolated from bronchoalveolar lavage fluid: one azole-susceptible and the other azole-resistant.</title>
        <authorList>
            <person name="Parent-Michaud M."/>
            <person name="Dufresne P.J."/>
            <person name="Fournier E."/>
            <person name="Martineau C."/>
            <person name="Moreira S."/>
            <person name="Perkins V."/>
            <person name="De Repentigny L."/>
            <person name="Dufresne S.F."/>
        </authorList>
    </citation>
    <scope>NUCLEOTIDE SEQUENCE [LARGE SCALE GENOMIC DNA]</scope>
    <source>
        <strain evidence="2">HMR AF 1038</strain>
    </source>
</reference>
<accession>A0A421D3U2</accession>
<name>A0A421D3U2_9EURO</name>
<dbReference type="EMBL" id="NIDN02000100">
    <property type="protein sequence ID" value="RLL96740.1"/>
    <property type="molecule type" value="Genomic_DNA"/>
</dbReference>
<keyword evidence="3" id="KW-1185">Reference proteome</keyword>
<dbReference type="Proteomes" id="UP000215289">
    <property type="component" value="Unassembled WGS sequence"/>
</dbReference>
<protein>
    <submittedName>
        <fullName evidence="2">Uncharacterized protein</fullName>
    </submittedName>
</protein>
<feature type="compositionally biased region" description="Acidic residues" evidence="1">
    <location>
        <begin position="52"/>
        <end position="74"/>
    </location>
</feature>
<evidence type="ECO:0000313" key="3">
    <source>
        <dbReference type="Proteomes" id="UP000215289"/>
    </source>
</evidence>
<evidence type="ECO:0000256" key="1">
    <source>
        <dbReference type="SAM" id="MobiDB-lite"/>
    </source>
</evidence>
<dbReference type="AlphaFoldDB" id="A0A421D3U2"/>
<evidence type="ECO:0000313" key="2">
    <source>
        <dbReference type="EMBL" id="RLL96740.1"/>
    </source>
</evidence>
<organism evidence="2 3">
    <name type="scientific">Aspergillus turcosus</name>
    <dbReference type="NCBI Taxonomy" id="1245748"/>
    <lineage>
        <taxon>Eukaryota</taxon>
        <taxon>Fungi</taxon>
        <taxon>Dikarya</taxon>
        <taxon>Ascomycota</taxon>
        <taxon>Pezizomycotina</taxon>
        <taxon>Eurotiomycetes</taxon>
        <taxon>Eurotiomycetidae</taxon>
        <taxon>Eurotiales</taxon>
        <taxon>Aspergillaceae</taxon>
        <taxon>Aspergillus</taxon>
        <taxon>Aspergillus subgen. Fumigati</taxon>
    </lineage>
</organism>